<keyword evidence="9" id="KW-0812">Transmembrane</keyword>
<dbReference type="AlphaFoldDB" id="A0A4R4VPG8"/>
<accession>A0A4R4VPG8</accession>
<dbReference type="Pfam" id="PF13796">
    <property type="entry name" value="Sensor"/>
    <property type="match status" value="1"/>
</dbReference>
<dbReference type="CDD" id="cd16917">
    <property type="entry name" value="HATPase_UhpB-NarQ-NarX-like"/>
    <property type="match status" value="1"/>
</dbReference>
<dbReference type="PANTHER" id="PTHR24421">
    <property type="entry name" value="NITRATE/NITRITE SENSOR PROTEIN NARX-RELATED"/>
    <property type="match status" value="1"/>
</dbReference>
<dbReference type="InterPro" id="IPR011712">
    <property type="entry name" value="Sig_transdc_His_kin_sub3_dim/P"/>
</dbReference>
<feature type="transmembrane region" description="Helical" evidence="9">
    <location>
        <begin position="21"/>
        <end position="44"/>
    </location>
</feature>
<comment type="catalytic activity">
    <reaction evidence="1">
        <text>ATP + protein L-histidine = ADP + protein N-phospho-L-histidine.</text>
        <dbReference type="EC" id="2.7.13.3"/>
    </reaction>
</comment>
<dbReference type="SUPFAM" id="SSF55874">
    <property type="entry name" value="ATPase domain of HSP90 chaperone/DNA topoisomerase II/histidine kinase"/>
    <property type="match status" value="1"/>
</dbReference>
<sequence>MSPQLDAKRRLARRARVTFDALEHVVAGLGTSVLALIAALLVVVCALLSAVGVGVLLAPHVLRLVHVVAEQERARLTRWGPDVISPGPVPSGLVAALRSQAVRRELVWVAVHGVTGFVLGVLGLTLGLNTVRDGTFPLWWHLLPPADATASLGLWQVRDFSGSLLVSLMGIGWVLACLLLLPGMARLQALPGRALLPLGSDADLATRVAHLTATRAAALDAHSAELRRIERALHDGAQNRLVAVTVLTGAARRAVGRSPEEADAMLGRAQDAAEEALRELRAVVRSIMPPVLQDRSLADALTALTADCPADCRIDADLPGRCAASVEASVYFVVAEALSNVAKHSGARTALVVLRRCGDDRIRVVITDDGRGGAHASGGTGLEGIRRRVEAHDGTFELASPVGGPTAVEVSLPCGL</sequence>
<dbReference type="Pfam" id="PF07730">
    <property type="entry name" value="HisKA_3"/>
    <property type="match status" value="1"/>
</dbReference>
<evidence type="ECO:0000313" key="12">
    <source>
        <dbReference type="Proteomes" id="UP000295674"/>
    </source>
</evidence>
<keyword evidence="4" id="KW-0808">Transferase</keyword>
<keyword evidence="9" id="KW-0472">Membrane</keyword>
<gene>
    <name evidence="11" type="ORF">E1181_08300</name>
</gene>
<dbReference type="EC" id="2.7.13.3" evidence="2"/>
<keyword evidence="12" id="KW-1185">Reference proteome</keyword>
<dbReference type="Proteomes" id="UP000295674">
    <property type="component" value="Unassembled WGS sequence"/>
</dbReference>
<dbReference type="InterPro" id="IPR050482">
    <property type="entry name" value="Sensor_HK_TwoCompSys"/>
</dbReference>
<protein>
    <recommendedName>
        <fullName evidence="2">histidine kinase</fullName>
        <ecNumber evidence="2">2.7.13.3</ecNumber>
    </recommendedName>
</protein>
<dbReference type="Gene3D" id="3.30.565.10">
    <property type="entry name" value="Histidine kinase-like ATPase, C-terminal domain"/>
    <property type="match status" value="1"/>
</dbReference>
<evidence type="ECO:0000256" key="2">
    <source>
        <dbReference type="ARBA" id="ARBA00012438"/>
    </source>
</evidence>
<dbReference type="GO" id="GO:0016020">
    <property type="term" value="C:membrane"/>
    <property type="evidence" value="ECO:0007669"/>
    <property type="project" value="InterPro"/>
</dbReference>
<comment type="caution">
    <text evidence="11">The sequence shown here is derived from an EMBL/GenBank/DDBJ whole genome shotgun (WGS) entry which is preliminary data.</text>
</comment>
<dbReference type="PANTHER" id="PTHR24421:SF10">
    <property type="entry name" value="NITRATE_NITRITE SENSOR PROTEIN NARQ"/>
    <property type="match status" value="1"/>
</dbReference>
<evidence type="ECO:0000256" key="8">
    <source>
        <dbReference type="ARBA" id="ARBA00023012"/>
    </source>
</evidence>
<dbReference type="EMBL" id="SMKS01000009">
    <property type="protein sequence ID" value="TDD07798.1"/>
    <property type="molecule type" value="Genomic_DNA"/>
</dbReference>
<dbReference type="GO" id="GO:0000155">
    <property type="term" value="F:phosphorelay sensor kinase activity"/>
    <property type="evidence" value="ECO:0007669"/>
    <property type="project" value="InterPro"/>
</dbReference>
<organism evidence="11 12">
    <name type="scientific">Saccharopolyspora terrae</name>
    <dbReference type="NCBI Taxonomy" id="2530384"/>
    <lineage>
        <taxon>Bacteria</taxon>
        <taxon>Bacillati</taxon>
        <taxon>Actinomycetota</taxon>
        <taxon>Actinomycetes</taxon>
        <taxon>Pseudonocardiales</taxon>
        <taxon>Pseudonocardiaceae</taxon>
        <taxon>Saccharopolyspora</taxon>
    </lineage>
</organism>
<dbReference type="GO" id="GO:0005524">
    <property type="term" value="F:ATP binding"/>
    <property type="evidence" value="ECO:0007669"/>
    <property type="project" value="UniProtKB-KW"/>
</dbReference>
<dbReference type="Gene3D" id="1.20.5.1930">
    <property type="match status" value="1"/>
</dbReference>
<feature type="transmembrane region" description="Helical" evidence="9">
    <location>
        <begin position="160"/>
        <end position="181"/>
    </location>
</feature>
<evidence type="ECO:0000256" key="3">
    <source>
        <dbReference type="ARBA" id="ARBA00022553"/>
    </source>
</evidence>
<reference evidence="11 12" key="1">
    <citation type="submission" date="2019-03" db="EMBL/GenBank/DDBJ databases">
        <title>Draft genome sequences of novel Actinobacteria.</title>
        <authorList>
            <person name="Sahin N."/>
            <person name="Ay H."/>
            <person name="Saygin H."/>
        </authorList>
    </citation>
    <scope>NUCLEOTIDE SEQUENCE [LARGE SCALE GENOMIC DNA]</scope>
    <source>
        <strain evidence="11 12">16K309</strain>
    </source>
</reference>
<dbReference type="Pfam" id="PF02518">
    <property type="entry name" value="HATPase_c"/>
    <property type="match status" value="1"/>
</dbReference>
<evidence type="ECO:0000256" key="1">
    <source>
        <dbReference type="ARBA" id="ARBA00000085"/>
    </source>
</evidence>
<keyword evidence="9" id="KW-1133">Transmembrane helix</keyword>
<dbReference type="RefSeq" id="WP_132673381.1">
    <property type="nucleotide sequence ID" value="NZ_SMKS01000009.1"/>
</dbReference>
<dbReference type="InterPro" id="IPR025828">
    <property type="entry name" value="Put_sensor_dom"/>
</dbReference>
<name>A0A4R4VPG8_9PSEU</name>
<keyword evidence="3" id="KW-0597">Phosphoprotein</keyword>
<dbReference type="InterPro" id="IPR036890">
    <property type="entry name" value="HATPase_C_sf"/>
</dbReference>
<keyword evidence="8" id="KW-0902">Two-component regulatory system</keyword>
<feature type="transmembrane region" description="Helical" evidence="9">
    <location>
        <begin position="50"/>
        <end position="69"/>
    </location>
</feature>
<keyword evidence="7" id="KW-0067">ATP-binding</keyword>
<dbReference type="OrthoDB" id="5242012at2"/>
<evidence type="ECO:0000256" key="5">
    <source>
        <dbReference type="ARBA" id="ARBA00022741"/>
    </source>
</evidence>
<keyword evidence="6 11" id="KW-0418">Kinase</keyword>
<evidence type="ECO:0000256" key="6">
    <source>
        <dbReference type="ARBA" id="ARBA00022777"/>
    </source>
</evidence>
<feature type="transmembrane region" description="Helical" evidence="9">
    <location>
        <begin position="106"/>
        <end position="128"/>
    </location>
</feature>
<evidence type="ECO:0000256" key="9">
    <source>
        <dbReference type="SAM" id="Phobius"/>
    </source>
</evidence>
<evidence type="ECO:0000313" key="11">
    <source>
        <dbReference type="EMBL" id="TDD07798.1"/>
    </source>
</evidence>
<proteinExistence type="predicted"/>
<evidence type="ECO:0000256" key="4">
    <source>
        <dbReference type="ARBA" id="ARBA00022679"/>
    </source>
</evidence>
<dbReference type="GO" id="GO:0046983">
    <property type="term" value="F:protein dimerization activity"/>
    <property type="evidence" value="ECO:0007669"/>
    <property type="project" value="InterPro"/>
</dbReference>
<evidence type="ECO:0000259" key="10">
    <source>
        <dbReference type="SMART" id="SM00387"/>
    </source>
</evidence>
<dbReference type="InterPro" id="IPR003594">
    <property type="entry name" value="HATPase_dom"/>
</dbReference>
<keyword evidence="5" id="KW-0547">Nucleotide-binding</keyword>
<feature type="domain" description="Histidine kinase/HSP90-like ATPase" evidence="10">
    <location>
        <begin position="325"/>
        <end position="416"/>
    </location>
</feature>
<dbReference type="SMART" id="SM00387">
    <property type="entry name" value="HATPase_c"/>
    <property type="match status" value="1"/>
</dbReference>
<evidence type="ECO:0000256" key="7">
    <source>
        <dbReference type="ARBA" id="ARBA00022840"/>
    </source>
</evidence>